<organism evidence="1 2">
    <name type="scientific">Paenibacillus germinis</name>
    <dbReference type="NCBI Taxonomy" id="2654979"/>
    <lineage>
        <taxon>Bacteria</taxon>
        <taxon>Bacillati</taxon>
        <taxon>Bacillota</taxon>
        <taxon>Bacilli</taxon>
        <taxon>Bacillales</taxon>
        <taxon>Paenibacillaceae</taxon>
        <taxon>Paenibacillus</taxon>
    </lineage>
</organism>
<comment type="caution">
    <text evidence="1">The sequence shown here is derived from an EMBL/GenBank/DDBJ whole genome shotgun (WGS) entry which is preliminary data.</text>
</comment>
<sequence>MEKNVIEVTSFITGETEMIHLDTPLEGHGGGDHGIMHDFVRLVQSDGEVAGLSGAHVSVQSHLMAFASEKSRLEGRTITMTDYINDLRNEGLR</sequence>
<proteinExistence type="predicted"/>
<dbReference type="EMBL" id="WHOC01000115">
    <property type="protein sequence ID" value="NOU88414.1"/>
    <property type="molecule type" value="Genomic_DNA"/>
</dbReference>
<dbReference type="Proteomes" id="UP000658690">
    <property type="component" value="Unassembled WGS sequence"/>
</dbReference>
<accession>A0ABX1Z814</accession>
<evidence type="ECO:0000313" key="1">
    <source>
        <dbReference type="EMBL" id="NOU88414.1"/>
    </source>
</evidence>
<keyword evidence="2" id="KW-1185">Reference proteome</keyword>
<reference evidence="1 2" key="1">
    <citation type="submission" date="2019-10" db="EMBL/GenBank/DDBJ databases">
        <title>Description of Paenibacillus choica sp. nov.</title>
        <authorList>
            <person name="Carlier A."/>
            <person name="Qi S."/>
        </authorList>
    </citation>
    <scope>NUCLEOTIDE SEQUENCE [LARGE SCALE GENOMIC DNA]</scope>
    <source>
        <strain evidence="1 2">LMG 31460</strain>
    </source>
</reference>
<dbReference type="RefSeq" id="WP_171691433.1">
    <property type="nucleotide sequence ID" value="NZ_WHOC01000115.1"/>
</dbReference>
<evidence type="ECO:0000313" key="2">
    <source>
        <dbReference type="Proteomes" id="UP000658690"/>
    </source>
</evidence>
<name>A0ABX1Z814_9BACL</name>
<gene>
    <name evidence="1" type="ORF">GC102_22045</name>
</gene>
<protein>
    <submittedName>
        <fullName evidence="1">Uncharacterized protein</fullName>
    </submittedName>
</protein>